<keyword evidence="1 2" id="KW-0812">Transmembrane</keyword>
<protein>
    <recommendedName>
        <fullName evidence="1">Phosphatidylglycerophosphatase A</fullName>
        <ecNumber evidence="1">3.1.3.27</ecNumber>
    </recommendedName>
    <alternativeName>
        <fullName evidence="1">Phosphatidylglycerolphosphate phosphatase A</fullName>
    </alternativeName>
</protein>
<keyword evidence="2" id="KW-1133">Transmembrane helix</keyword>
<dbReference type="CDD" id="cd06971">
    <property type="entry name" value="PgpA"/>
    <property type="match status" value="1"/>
</dbReference>
<comment type="subcellular location">
    <subcellularLocation>
        <location evidence="1">Cell inner membrane</location>
        <topology evidence="1">Multi-pass membrane protein</topology>
    </subcellularLocation>
</comment>
<dbReference type="Pfam" id="PF04608">
    <property type="entry name" value="PgpA"/>
    <property type="match status" value="1"/>
</dbReference>
<sequence>MKVNSVPVTLLLNPIHFLSLGMGSGLLPKAPGTWGTLLAIPLTWLLAVNLSSSIYGVVMVFAAALGVWFCAHTAKRLGVHDHPAIVWDEICGYGLIFIWVEPSLLTASIGFALFRWLDIQKPWVIGWCDRKLTGGLGIMADDLVAGLVAGGVLLGLQETLDLLL</sequence>
<feature type="domain" description="YutG/PgpA" evidence="3">
    <location>
        <begin position="18"/>
        <end position="156"/>
    </location>
</feature>
<dbReference type="InterPro" id="IPR036681">
    <property type="entry name" value="PgpA-like_sf"/>
</dbReference>
<organism evidence="4 5">
    <name type="scientific">Pseudidiomarina taiwanensis</name>
    <dbReference type="NCBI Taxonomy" id="337250"/>
    <lineage>
        <taxon>Bacteria</taxon>
        <taxon>Pseudomonadati</taxon>
        <taxon>Pseudomonadota</taxon>
        <taxon>Gammaproteobacteria</taxon>
        <taxon>Alteromonadales</taxon>
        <taxon>Idiomarinaceae</taxon>
        <taxon>Pseudidiomarina</taxon>
    </lineage>
</organism>
<dbReference type="EMBL" id="PIQG01000005">
    <property type="protein sequence ID" value="RUO75657.1"/>
    <property type="molecule type" value="Genomic_DNA"/>
</dbReference>
<dbReference type="UniPathway" id="UPA00084">
    <property type="reaction ID" value="UER00504"/>
</dbReference>
<dbReference type="OrthoDB" id="9804091at2"/>
<comment type="pathway">
    <text evidence="1">Phospholipid metabolism; phosphatidylglycerol biosynthesis; phosphatidylglycerol from CDP-diacylglycerol: step 2/2.</text>
</comment>
<evidence type="ECO:0000259" key="3">
    <source>
        <dbReference type="Pfam" id="PF04608"/>
    </source>
</evidence>
<keyword evidence="1" id="KW-0479">Metal-binding</keyword>
<dbReference type="Gene3D" id="1.10.3760.10">
    <property type="entry name" value="PgpA-like"/>
    <property type="match status" value="1"/>
</dbReference>
<feature type="transmembrane region" description="Helical" evidence="2">
    <location>
        <begin position="94"/>
        <end position="114"/>
    </location>
</feature>
<evidence type="ECO:0000256" key="1">
    <source>
        <dbReference type="PIRNR" id="PIRNR006162"/>
    </source>
</evidence>
<dbReference type="PIRSF" id="PIRSF006162">
    <property type="entry name" value="PgpA"/>
    <property type="match status" value="1"/>
</dbReference>
<dbReference type="SUPFAM" id="SSF101307">
    <property type="entry name" value="YutG-like"/>
    <property type="match status" value="1"/>
</dbReference>
<dbReference type="GO" id="GO:0009395">
    <property type="term" value="P:phospholipid catabolic process"/>
    <property type="evidence" value="ECO:0007669"/>
    <property type="project" value="UniProtKB-KW"/>
</dbReference>
<dbReference type="Proteomes" id="UP000288279">
    <property type="component" value="Unassembled WGS sequence"/>
</dbReference>
<dbReference type="RefSeq" id="WP_126828522.1">
    <property type="nucleotide sequence ID" value="NZ_PIQG01000005.1"/>
</dbReference>
<keyword evidence="1" id="KW-1003">Cell membrane</keyword>
<name>A0A432ZCG0_9GAMM</name>
<dbReference type="GO" id="GO:0006655">
    <property type="term" value="P:phosphatidylglycerol biosynthetic process"/>
    <property type="evidence" value="ECO:0007669"/>
    <property type="project" value="UniProtKB-UniPathway"/>
</dbReference>
<keyword evidence="1" id="KW-0997">Cell inner membrane</keyword>
<evidence type="ECO:0000313" key="4">
    <source>
        <dbReference type="EMBL" id="RUO75657.1"/>
    </source>
</evidence>
<reference evidence="4 5" key="1">
    <citation type="journal article" date="2011" name="Front. Microbiol.">
        <title>Genomic signatures of strain selection and enhancement in Bacillus atrophaeus var. globigii, a historical biowarfare simulant.</title>
        <authorList>
            <person name="Gibbons H.S."/>
            <person name="Broomall S.M."/>
            <person name="McNew L.A."/>
            <person name="Daligault H."/>
            <person name="Chapman C."/>
            <person name="Bruce D."/>
            <person name="Karavis M."/>
            <person name="Krepps M."/>
            <person name="McGregor P.A."/>
            <person name="Hong C."/>
            <person name="Park K.H."/>
            <person name="Akmal A."/>
            <person name="Feldman A."/>
            <person name="Lin J.S."/>
            <person name="Chang W.E."/>
            <person name="Higgs B.W."/>
            <person name="Demirev P."/>
            <person name="Lindquist J."/>
            <person name="Liem A."/>
            <person name="Fochler E."/>
            <person name="Read T.D."/>
            <person name="Tapia R."/>
            <person name="Johnson S."/>
            <person name="Bishop-Lilly K.A."/>
            <person name="Detter C."/>
            <person name="Han C."/>
            <person name="Sozhamannan S."/>
            <person name="Rosenzweig C.N."/>
            <person name="Skowronski E.W."/>
        </authorList>
    </citation>
    <scope>NUCLEOTIDE SEQUENCE [LARGE SCALE GENOMIC DNA]</scope>
    <source>
        <strain evidence="4 5">PIT1</strain>
    </source>
</reference>
<dbReference type="GO" id="GO:0005886">
    <property type="term" value="C:plasma membrane"/>
    <property type="evidence" value="ECO:0007669"/>
    <property type="project" value="UniProtKB-SubCell"/>
</dbReference>
<dbReference type="PANTHER" id="PTHR36305:SF1">
    <property type="entry name" value="PHOSPHATIDYLGLYCEROPHOSPHATASE A"/>
    <property type="match status" value="1"/>
</dbReference>
<gene>
    <name evidence="4" type="ORF">CWI83_09780</name>
</gene>
<dbReference type="GO" id="GO:0008962">
    <property type="term" value="F:phosphatidylglycerophosphatase activity"/>
    <property type="evidence" value="ECO:0007669"/>
    <property type="project" value="UniProtKB-EC"/>
</dbReference>
<comment type="caution">
    <text evidence="4">The sequence shown here is derived from an EMBL/GenBank/DDBJ whole genome shotgun (WGS) entry which is preliminary data.</text>
</comment>
<feature type="transmembrane region" description="Helical" evidence="2">
    <location>
        <begin position="54"/>
        <end position="74"/>
    </location>
</feature>
<evidence type="ECO:0000313" key="5">
    <source>
        <dbReference type="Proteomes" id="UP000288279"/>
    </source>
</evidence>
<feature type="transmembrane region" description="Helical" evidence="2">
    <location>
        <begin position="135"/>
        <end position="156"/>
    </location>
</feature>
<dbReference type="EC" id="3.1.3.27" evidence="1"/>
<dbReference type="InterPro" id="IPR007686">
    <property type="entry name" value="YutG/PgpA"/>
</dbReference>
<dbReference type="GO" id="GO:0046872">
    <property type="term" value="F:metal ion binding"/>
    <property type="evidence" value="ECO:0007669"/>
    <property type="project" value="UniProtKB-KW"/>
</dbReference>
<comment type="function">
    <text evidence="1">Lipid phosphatase which dephosphorylates phosphatidylglycerophosphate (PGP) to phosphatidylglycerol (PG).</text>
</comment>
<comment type="catalytic activity">
    <reaction evidence="1">
        <text>a 1,2-diacyl-sn-glycero-3-phospho-(1'-sn-glycero-3'-phosphate) + H2O = a 1,2-diacyl-sn-glycero-3-phospho-(1'-sn-glycerol) + phosphate</text>
        <dbReference type="Rhea" id="RHEA:33751"/>
        <dbReference type="ChEBI" id="CHEBI:15377"/>
        <dbReference type="ChEBI" id="CHEBI:43474"/>
        <dbReference type="ChEBI" id="CHEBI:60110"/>
        <dbReference type="ChEBI" id="CHEBI:64716"/>
        <dbReference type="EC" id="3.1.3.27"/>
    </reaction>
</comment>
<evidence type="ECO:0000256" key="2">
    <source>
        <dbReference type="SAM" id="Phobius"/>
    </source>
</evidence>
<dbReference type="PANTHER" id="PTHR36305">
    <property type="entry name" value="PHOSPHATIDYLGLYCEROPHOSPHATASE A"/>
    <property type="match status" value="1"/>
</dbReference>
<dbReference type="AlphaFoldDB" id="A0A432ZCG0"/>
<keyword evidence="1" id="KW-0595">Phospholipid degradation</keyword>
<keyword evidence="1" id="KW-0378">Hydrolase</keyword>
<dbReference type="InterPro" id="IPR026037">
    <property type="entry name" value="PgpA"/>
</dbReference>
<keyword evidence="1" id="KW-0460">Magnesium</keyword>
<keyword evidence="5" id="KW-1185">Reference proteome</keyword>
<accession>A0A432ZCG0</accession>
<keyword evidence="1" id="KW-0442">Lipid degradation</keyword>
<comment type="cofactor">
    <cofactor evidence="1">
        <name>Mg(2+)</name>
        <dbReference type="ChEBI" id="CHEBI:18420"/>
    </cofactor>
</comment>
<keyword evidence="1" id="KW-0443">Lipid metabolism</keyword>
<proteinExistence type="predicted"/>
<keyword evidence="1" id="KW-1208">Phospholipid metabolism</keyword>
<keyword evidence="1 2" id="KW-0472">Membrane</keyword>